<dbReference type="Proteomes" id="UP001168380">
    <property type="component" value="Unassembled WGS sequence"/>
</dbReference>
<dbReference type="InterPro" id="IPR033954">
    <property type="entry name" value="DiS-bond_Isoase_DsbC/G"/>
</dbReference>
<dbReference type="EMBL" id="JAULRT010000062">
    <property type="protein sequence ID" value="MDO3383934.1"/>
    <property type="molecule type" value="Genomic_DNA"/>
</dbReference>
<dbReference type="InterPro" id="IPR036249">
    <property type="entry name" value="Thioredoxin-like_sf"/>
</dbReference>
<keyword evidence="6 7" id="KW-0676">Redox-active center</keyword>
<dbReference type="PANTHER" id="PTHR35272">
    <property type="entry name" value="THIOL:DISULFIDE INTERCHANGE PROTEIN DSBC-RELATED"/>
    <property type="match status" value="1"/>
</dbReference>
<evidence type="ECO:0000256" key="1">
    <source>
        <dbReference type="ARBA" id="ARBA00004418"/>
    </source>
</evidence>
<evidence type="ECO:0000256" key="6">
    <source>
        <dbReference type="ARBA" id="ARBA00023284"/>
    </source>
</evidence>
<comment type="similarity">
    <text evidence="2 7">Belongs to the thioredoxin family. DsbC subfamily.</text>
</comment>
<feature type="domain" description="Disulphide bond isomerase DsbC/G N-terminal" evidence="8">
    <location>
        <begin position="34"/>
        <end position="96"/>
    </location>
</feature>
<dbReference type="PANTHER" id="PTHR35272:SF3">
    <property type="entry name" value="THIOL:DISULFIDE INTERCHANGE PROTEIN DSBC"/>
    <property type="match status" value="1"/>
</dbReference>
<dbReference type="CDD" id="cd03020">
    <property type="entry name" value="DsbA_DsbC_DsbG"/>
    <property type="match status" value="1"/>
</dbReference>
<dbReference type="Pfam" id="PF10411">
    <property type="entry name" value="DsbC_N"/>
    <property type="match status" value="1"/>
</dbReference>
<dbReference type="RefSeq" id="WP_302715078.1">
    <property type="nucleotide sequence ID" value="NZ_JAULRT010000062.1"/>
</dbReference>
<protein>
    <recommendedName>
        <fullName evidence="7">Thiol:disulfide interchange protein</fullName>
    </recommendedName>
</protein>
<comment type="caution">
    <text evidence="10">The sequence shown here is derived from an EMBL/GenBank/DDBJ whole genome shotgun (WGS) entry which is preliminary data.</text>
</comment>
<keyword evidence="3 7" id="KW-0732">Signal</keyword>
<comment type="subcellular location">
    <subcellularLocation>
        <location evidence="1 7">Periplasm</location>
    </subcellularLocation>
</comment>
<gene>
    <name evidence="10" type="ORF">QWI16_17260</name>
</gene>
<feature type="chain" id="PRO_5044981256" description="Thiol:disulfide interchange protein" evidence="7">
    <location>
        <begin position="23"/>
        <end position="267"/>
    </location>
</feature>
<evidence type="ECO:0000259" key="8">
    <source>
        <dbReference type="Pfam" id="PF10411"/>
    </source>
</evidence>
<feature type="domain" description="Thioredoxin-like fold" evidence="9">
    <location>
        <begin position="129"/>
        <end position="261"/>
    </location>
</feature>
<dbReference type="InterPro" id="IPR051470">
    <property type="entry name" value="Thiol:disulfide_interchange"/>
</dbReference>
<dbReference type="InterPro" id="IPR012336">
    <property type="entry name" value="Thioredoxin-like_fold"/>
</dbReference>
<evidence type="ECO:0000313" key="11">
    <source>
        <dbReference type="Proteomes" id="UP001168380"/>
    </source>
</evidence>
<accession>A0ABT8TKC2</accession>
<evidence type="ECO:0000256" key="7">
    <source>
        <dbReference type="RuleBase" id="RU364038"/>
    </source>
</evidence>
<evidence type="ECO:0000256" key="2">
    <source>
        <dbReference type="ARBA" id="ARBA00009813"/>
    </source>
</evidence>
<sequence>MILTAVRSCLLCLAFWAVTAGAQDAAETESSPSAVQTPEQTITAKLNKITGGAPLGDIRPSVIDGLYNVQIIGGPAVMITGDGQHVIMGDMYEVTDGGLAPIQDPYLLNARKDFVASLKEGDTINFAPEGETKHVAYVFTDVDCGYCRRLHTQMHSYRERGEKKPGYNDLGIEIRYLAFPRAGANSPSAAKLESAWCAKDPVAALDKLKNLEQVEPATCDSAPIEHQYVKGGELGVNATPTILLPDGRLFVGFQSPDRLLESIEQGQ</sequence>
<evidence type="ECO:0000256" key="4">
    <source>
        <dbReference type="ARBA" id="ARBA00022764"/>
    </source>
</evidence>
<feature type="signal peptide" evidence="7">
    <location>
        <begin position="1"/>
        <end position="22"/>
    </location>
</feature>
<evidence type="ECO:0000313" key="10">
    <source>
        <dbReference type="EMBL" id="MDO3383934.1"/>
    </source>
</evidence>
<name>A0ABT8TKC2_9GAMM</name>
<dbReference type="Gene3D" id="3.40.30.10">
    <property type="entry name" value="Glutaredoxin"/>
    <property type="match status" value="1"/>
</dbReference>
<evidence type="ECO:0000259" key="9">
    <source>
        <dbReference type="Pfam" id="PF13098"/>
    </source>
</evidence>
<comment type="function">
    <text evidence="7">Required for disulfide bond formation in some periplasmic proteins. Acts by transferring its disulfide bond to other proteins and is reduced in the process.</text>
</comment>
<reference evidence="10" key="1">
    <citation type="submission" date="2023-07" db="EMBL/GenBank/DDBJ databases">
        <title>Gilvimarinus algae sp. nov., isolated from the surface of Kelp.</title>
        <authorList>
            <person name="Sun Y.Y."/>
            <person name="Gong Y."/>
            <person name="Du Z.J."/>
        </authorList>
    </citation>
    <scope>NUCLEOTIDE SEQUENCE</scope>
    <source>
        <strain evidence="10">SDUM040014</strain>
    </source>
</reference>
<keyword evidence="5" id="KW-1015">Disulfide bond</keyword>
<proteinExistence type="inferred from homology"/>
<keyword evidence="4 7" id="KW-0574">Periplasm</keyword>
<dbReference type="InterPro" id="IPR018950">
    <property type="entry name" value="DiS-bond_isomerase_DsbC/G_N"/>
</dbReference>
<evidence type="ECO:0000256" key="5">
    <source>
        <dbReference type="ARBA" id="ARBA00023157"/>
    </source>
</evidence>
<dbReference type="InterPro" id="IPR009094">
    <property type="entry name" value="DiS-bond_isomerase_DsbC/G_N_sf"/>
</dbReference>
<keyword evidence="11" id="KW-1185">Reference proteome</keyword>
<evidence type="ECO:0000256" key="3">
    <source>
        <dbReference type="ARBA" id="ARBA00022729"/>
    </source>
</evidence>
<dbReference type="Pfam" id="PF13098">
    <property type="entry name" value="Thioredoxin_2"/>
    <property type="match status" value="1"/>
</dbReference>
<dbReference type="SUPFAM" id="SSF54423">
    <property type="entry name" value="DsbC/DsbG N-terminal domain-like"/>
    <property type="match status" value="1"/>
</dbReference>
<dbReference type="Gene3D" id="3.10.450.70">
    <property type="entry name" value="Disulphide bond isomerase, DsbC/G, N-terminal"/>
    <property type="match status" value="1"/>
</dbReference>
<organism evidence="10 11">
    <name type="scientific">Gilvimarinus algae</name>
    <dbReference type="NCBI Taxonomy" id="3058037"/>
    <lineage>
        <taxon>Bacteria</taxon>
        <taxon>Pseudomonadati</taxon>
        <taxon>Pseudomonadota</taxon>
        <taxon>Gammaproteobacteria</taxon>
        <taxon>Cellvibrionales</taxon>
        <taxon>Cellvibrionaceae</taxon>
        <taxon>Gilvimarinus</taxon>
    </lineage>
</organism>
<dbReference type="SUPFAM" id="SSF52833">
    <property type="entry name" value="Thioredoxin-like"/>
    <property type="match status" value="1"/>
</dbReference>